<dbReference type="GO" id="GO:0005524">
    <property type="term" value="F:ATP binding"/>
    <property type="evidence" value="ECO:0007669"/>
    <property type="project" value="UniProtKB-KW"/>
</dbReference>
<dbReference type="InterPro" id="IPR015195">
    <property type="entry name" value="SLIDE"/>
</dbReference>
<dbReference type="FunFam" id="3.40.50.10810:FF:000005">
    <property type="entry name" value="Photoperiod-independent early flowering 1"/>
    <property type="match status" value="1"/>
</dbReference>
<evidence type="ECO:0000256" key="12">
    <source>
        <dbReference type="SAM" id="MobiDB-lite"/>
    </source>
</evidence>
<feature type="compositionally biased region" description="Acidic residues" evidence="12">
    <location>
        <begin position="16"/>
        <end position="39"/>
    </location>
</feature>
<dbReference type="SUPFAM" id="SSF52540">
    <property type="entry name" value="P-loop containing nucleoside triphosphate hydrolases"/>
    <property type="match status" value="2"/>
</dbReference>
<dbReference type="Gene3D" id="3.40.50.300">
    <property type="entry name" value="P-loop containing nucleotide triphosphate hydrolases"/>
    <property type="match status" value="1"/>
</dbReference>
<comment type="similarity">
    <text evidence="3">Belongs to the SNF2/RAD54 helicase family. ISWI subfamily.</text>
</comment>
<dbReference type="SMART" id="SM00490">
    <property type="entry name" value="HELICc"/>
    <property type="match status" value="1"/>
</dbReference>
<evidence type="ECO:0000313" key="15">
    <source>
        <dbReference type="EMBL" id="KAI0307162.1"/>
    </source>
</evidence>
<feature type="compositionally biased region" description="Low complexity" evidence="12">
    <location>
        <begin position="1055"/>
        <end position="1074"/>
    </location>
</feature>
<reference evidence="15" key="1">
    <citation type="journal article" date="2022" name="New Phytol.">
        <title>Evolutionary transition to the ectomycorrhizal habit in the genomes of a hyperdiverse lineage of mushroom-forming fungi.</title>
        <authorList>
            <person name="Looney B."/>
            <person name="Miyauchi S."/>
            <person name="Morin E."/>
            <person name="Drula E."/>
            <person name="Courty P.E."/>
            <person name="Kohler A."/>
            <person name="Kuo A."/>
            <person name="LaButti K."/>
            <person name="Pangilinan J."/>
            <person name="Lipzen A."/>
            <person name="Riley R."/>
            <person name="Andreopoulos W."/>
            <person name="He G."/>
            <person name="Johnson J."/>
            <person name="Nolan M."/>
            <person name="Tritt A."/>
            <person name="Barry K.W."/>
            <person name="Grigoriev I.V."/>
            <person name="Nagy L.G."/>
            <person name="Hibbett D."/>
            <person name="Henrissat B."/>
            <person name="Matheny P.B."/>
            <person name="Labbe J."/>
            <person name="Martin F.M."/>
        </authorList>
    </citation>
    <scope>NUCLEOTIDE SEQUENCE</scope>
    <source>
        <strain evidence="15">BPL690</strain>
    </source>
</reference>
<keyword evidence="16" id="KW-1185">Reference proteome</keyword>
<evidence type="ECO:0000256" key="2">
    <source>
        <dbReference type="ARBA" id="ARBA00009220"/>
    </source>
</evidence>
<dbReference type="AlphaFoldDB" id="A0AAD4MDF3"/>
<evidence type="ECO:0000256" key="9">
    <source>
        <dbReference type="ARBA" id="ARBA00022853"/>
    </source>
</evidence>
<evidence type="ECO:0000256" key="6">
    <source>
        <dbReference type="ARBA" id="ARBA00022801"/>
    </source>
</evidence>
<keyword evidence="10" id="KW-0238">DNA-binding</keyword>
<evidence type="ECO:0000259" key="14">
    <source>
        <dbReference type="PROSITE" id="PS51194"/>
    </source>
</evidence>
<dbReference type="SUPFAM" id="SSF46689">
    <property type="entry name" value="Homeodomain-like"/>
    <property type="match status" value="2"/>
</dbReference>
<evidence type="ECO:0000256" key="1">
    <source>
        <dbReference type="ARBA" id="ARBA00004123"/>
    </source>
</evidence>
<comment type="caution">
    <text evidence="15">The sequence shown here is derived from an EMBL/GenBank/DDBJ whole genome shotgun (WGS) entry which is preliminary data.</text>
</comment>
<proteinExistence type="inferred from homology"/>
<evidence type="ECO:0000256" key="10">
    <source>
        <dbReference type="ARBA" id="ARBA00023125"/>
    </source>
</evidence>
<protein>
    <recommendedName>
        <fullName evidence="4">DNA helicase</fullName>
        <ecNumber evidence="4">3.6.4.12</ecNumber>
    </recommendedName>
</protein>
<dbReference type="Pfam" id="PF09110">
    <property type="entry name" value="HAND"/>
    <property type="match status" value="1"/>
</dbReference>
<dbReference type="FunFam" id="3.40.50.300:FF:000082">
    <property type="entry name" value="ISWI chromatin remodeling complex ATPase ISW1"/>
    <property type="match status" value="1"/>
</dbReference>
<feature type="region of interest" description="Disordered" evidence="12">
    <location>
        <begin position="124"/>
        <end position="152"/>
    </location>
</feature>
<dbReference type="GO" id="GO:0003678">
    <property type="term" value="F:DNA helicase activity"/>
    <property type="evidence" value="ECO:0007669"/>
    <property type="project" value="UniProtKB-EC"/>
</dbReference>
<sequence>MPPKQKRLPFLKDTPGDEVESEASAEYQEQDELVSEDGDVNAGPSSKAQKTAERRQQNQKRKVNEGKLVEKRHEMDKAKVADAVKRYSYLLGQTDLFRHFVDVQKARNPEYAAILDAEPKVKGRGRKKAADKTARHRKSEKEEDEEMLKDGEAAVDGDDQPYVFEGSPSFIRGTMRPYQLQGLNWMISLHHHSLNGILADEMGLGKTLQTISFLAYLKHQRALPGLHLVVVPKSTLQNWAREFERWTPDFNIALLTGTKEERGEIIANRLLPQDFEVCITSYEICLIEKSVLKKFSFEYIVIDEAHRIKNVDSILSQIVRSFSSRGRLLITGTPLQNNLKELFALLNFICPEIFIDYADLEIFLHKDDTSTDVDEEKSKKVVEALHKILRPFLLRRVKSDVEKNLLPKKEINIYVGLTEMQRKWYRSVLEKDIDAVNGLTGRKEGKTRLMNMVMQLRKVTCHPYLFDGAEPGPPYTTDEHLIQNSGKMVILDKLLKNMKEKGSRILIFSQMSRMLDILEDYCLFRGYKYCRIDGGTAHEDRIAAIDEYNKPGSERFIFLLTTRAGGLGINLTTADIVVLYDSDWNPQADLQAMDRAHRIGQTKQVYVFRFVTEESVEERMLERGAQKLRLDQLVIQQGRQQLQKAANKEELLEMITHGAERIVNSTETFQIADDIDAIIQRGEERTAELNQKYEGLNLEDLSNFKSDSSLQQWDGEDFRSGQRKPLNFNPLSLSKRERKLNYSVDSYFKETMRAGPSKTEKAPKLPRAPKQIALFPILSAKAAELQERELAVYKRLNEIPVTLREPQGEDDTPEKLEAERQAAQEFIDTAEPLTEEELQEKEELISRGFEDWSRRDFQQFVRALESYGWTEDFDLLATEIQEKSAQDVAMYYPVFRKKWKELTEYSRIAARIAEGEAKRNKRSNLEALLAKKIGSFRYPMQELELNYPTTKGKVYSEEEDRYLLCRLSHYGMRTDDVYERIKKDISEFPVFRFDWFFKSRSPQELQRRCNTLLGMIEKEAEQEEIRAKSGGSSSRGKKRVIEEVSKVDKTDKVSRASTPASASASAGAGMGSTTRRPSKKKKT</sequence>
<dbReference type="InterPro" id="IPR015194">
    <property type="entry name" value="ISWI_HAND-dom"/>
</dbReference>
<feature type="domain" description="Helicase ATP-binding" evidence="13">
    <location>
        <begin position="187"/>
        <end position="352"/>
    </location>
</feature>
<dbReference type="Gene3D" id="1.10.10.60">
    <property type="entry name" value="Homeodomain-like"/>
    <property type="match status" value="2"/>
</dbReference>
<feature type="region of interest" description="Disordered" evidence="12">
    <location>
        <begin position="1"/>
        <end position="71"/>
    </location>
</feature>
<dbReference type="GO" id="GO:0016887">
    <property type="term" value="F:ATP hydrolysis activity"/>
    <property type="evidence" value="ECO:0007669"/>
    <property type="project" value="TreeGrafter"/>
</dbReference>
<comment type="subcellular location">
    <subcellularLocation>
        <location evidence="1">Nucleus</location>
    </subcellularLocation>
</comment>
<dbReference type="InterPro" id="IPR014001">
    <property type="entry name" value="Helicase_ATP-bd"/>
</dbReference>
<evidence type="ECO:0000256" key="7">
    <source>
        <dbReference type="ARBA" id="ARBA00022806"/>
    </source>
</evidence>
<dbReference type="Proteomes" id="UP001203297">
    <property type="component" value="Unassembled WGS sequence"/>
</dbReference>
<evidence type="ECO:0000259" key="13">
    <source>
        <dbReference type="PROSITE" id="PS51192"/>
    </source>
</evidence>
<dbReference type="GO" id="GO:0042393">
    <property type="term" value="F:histone binding"/>
    <property type="evidence" value="ECO:0007669"/>
    <property type="project" value="TreeGrafter"/>
</dbReference>
<evidence type="ECO:0000256" key="11">
    <source>
        <dbReference type="ARBA" id="ARBA00023242"/>
    </source>
</evidence>
<dbReference type="Pfam" id="PF00176">
    <property type="entry name" value="SNF2-rel_dom"/>
    <property type="match status" value="1"/>
</dbReference>
<keyword evidence="8" id="KW-0067">ATP-binding</keyword>
<evidence type="ECO:0000256" key="4">
    <source>
        <dbReference type="ARBA" id="ARBA00012551"/>
    </source>
</evidence>
<feature type="domain" description="Helicase C-terminal" evidence="14">
    <location>
        <begin position="490"/>
        <end position="641"/>
    </location>
</feature>
<dbReference type="PROSITE" id="PS51192">
    <property type="entry name" value="HELICASE_ATP_BIND_1"/>
    <property type="match status" value="1"/>
</dbReference>
<comment type="similarity">
    <text evidence="2">Belongs to the SNF2/RAD54 helicase family. SWR1 subfamily.</text>
</comment>
<dbReference type="GO" id="GO:0000785">
    <property type="term" value="C:chromatin"/>
    <property type="evidence" value="ECO:0007669"/>
    <property type="project" value="TreeGrafter"/>
</dbReference>
<dbReference type="Gene3D" id="1.10.1040.30">
    <property type="entry name" value="ISWI, HAND domain"/>
    <property type="match status" value="1"/>
</dbReference>
<dbReference type="Pfam" id="PF09111">
    <property type="entry name" value="SLIDE"/>
    <property type="match status" value="1"/>
</dbReference>
<evidence type="ECO:0000313" key="16">
    <source>
        <dbReference type="Proteomes" id="UP001203297"/>
    </source>
</evidence>
<dbReference type="InterPro" id="IPR000330">
    <property type="entry name" value="SNF2_N"/>
</dbReference>
<dbReference type="GO" id="GO:0003677">
    <property type="term" value="F:DNA binding"/>
    <property type="evidence" value="ECO:0007669"/>
    <property type="project" value="UniProtKB-KW"/>
</dbReference>
<feature type="compositionally biased region" description="Basic and acidic residues" evidence="12">
    <location>
        <begin position="1039"/>
        <end position="1054"/>
    </location>
</feature>
<feature type="region of interest" description="Disordered" evidence="12">
    <location>
        <begin position="1022"/>
        <end position="1083"/>
    </location>
</feature>
<dbReference type="EC" id="3.6.4.12" evidence="4"/>
<evidence type="ECO:0000256" key="8">
    <source>
        <dbReference type="ARBA" id="ARBA00022840"/>
    </source>
</evidence>
<dbReference type="InterPro" id="IPR009057">
    <property type="entry name" value="Homeodomain-like_sf"/>
</dbReference>
<keyword evidence="11" id="KW-0539">Nucleus</keyword>
<keyword evidence="5" id="KW-0547">Nucleotide-binding</keyword>
<name>A0AAD4MDF3_9AGAM</name>
<keyword evidence="6" id="KW-0378">Hydrolase</keyword>
<dbReference type="InterPro" id="IPR036306">
    <property type="entry name" value="ISWI_HAND-dom_sf"/>
</dbReference>
<evidence type="ECO:0000256" key="5">
    <source>
        <dbReference type="ARBA" id="ARBA00022741"/>
    </source>
</evidence>
<dbReference type="InterPro" id="IPR001650">
    <property type="entry name" value="Helicase_C-like"/>
</dbReference>
<dbReference type="GO" id="GO:0140658">
    <property type="term" value="F:ATP-dependent chromatin remodeler activity"/>
    <property type="evidence" value="ECO:0007669"/>
    <property type="project" value="TreeGrafter"/>
</dbReference>
<keyword evidence="9" id="KW-0156">Chromatin regulator</keyword>
<dbReference type="Pfam" id="PF00271">
    <property type="entry name" value="Helicase_C"/>
    <property type="match status" value="1"/>
</dbReference>
<dbReference type="PANTHER" id="PTHR45623:SF49">
    <property type="entry name" value="SWI_SNF-RELATED MATRIX-ASSOCIATED ACTIN-DEPENDENT REGULATOR OF CHROMATIN SUBFAMILY A MEMBER 5"/>
    <property type="match status" value="1"/>
</dbReference>
<organism evidence="15 16">
    <name type="scientific">Multifurca ochricompacta</name>
    <dbReference type="NCBI Taxonomy" id="376703"/>
    <lineage>
        <taxon>Eukaryota</taxon>
        <taxon>Fungi</taxon>
        <taxon>Dikarya</taxon>
        <taxon>Basidiomycota</taxon>
        <taxon>Agaricomycotina</taxon>
        <taxon>Agaricomycetes</taxon>
        <taxon>Russulales</taxon>
        <taxon>Russulaceae</taxon>
        <taxon>Multifurca</taxon>
    </lineage>
</organism>
<dbReference type="InterPro" id="IPR027417">
    <property type="entry name" value="P-loop_NTPase"/>
</dbReference>
<feature type="compositionally biased region" description="Acidic residues" evidence="12">
    <location>
        <begin position="142"/>
        <end position="152"/>
    </location>
</feature>
<dbReference type="SMART" id="SM00487">
    <property type="entry name" value="DEXDc"/>
    <property type="match status" value="1"/>
</dbReference>
<keyword evidence="7" id="KW-0347">Helicase</keyword>
<feature type="compositionally biased region" description="Basic and acidic residues" evidence="12">
    <location>
        <begin position="50"/>
        <end position="71"/>
    </location>
</feature>
<dbReference type="GO" id="GO:0031491">
    <property type="term" value="F:nucleosome binding"/>
    <property type="evidence" value="ECO:0007669"/>
    <property type="project" value="InterPro"/>
</dbReference>
<dbReference type="InterPro" id="IPR038718">
    <property type="entry name" value="SNF2-like_sf"/>
</dbReference>
<dbReference type="CDD" id="cd18793">
    <property type="entry name" value="SF2_C_SNF"/>
    <property type="match status" value="1"/>
</dbReference>
<accession>A0AAD4MDF3</accession>
<dbReference type="PROSITE" id="PS51194">
    <property type="entry name" value="HELICASE_CTER"/>
    <property type="match status" value="1"/>
</dbReference>
<gene>
    <name evidence="15" type="ORF">B0F90DRAFT_1685771</name>
</gene>
<dbReference type="InterPro" id="IPR001005">
    <property type="entry name" value="SANT/Myb"/>
</dbReference>
<dbReference type="SUPFAM" id="SSF101224">
    <property type="entry name" value="HAND domain of the nucleosome remodeling ATPase ISWI"/>
    <property type="match status" value="1"/>
</dbReference>
<dbReference type="PANTHER" id="PTHR45623">
    <property type="entry name" value="CHROMODOMAIN-HELICASE-DNA-BINDING PROTEIN 3-RELATED-RELATED"/>
    <property type="match status" value="1"/>
</dbReference>
<dbReference type="SMART" id="SM00717">
    <property type="entry name" value="SANT"/>
    <property type="match status" value="2"/>
</dbReference>
<dbReference type="InterPro" id="IPR049730">
    <property type="entry name" value="SNF2/RAD54-like_C"/>
</dbReference>
<dbReference type="Gene3D" id="3.40.50.10810">
    <property type="entry name" value="Tandem AAA-ATPase domain"/>
    <property type="match status" value="1"/>
</dbReference>
<dbReference type="GO" id="GO:0034728">
    <property type="term" value="P:nucleosome organization"/>
    <property type="evidence" value="ECO:0007669"/>
    <property type="project" value="TreeGrafter"/>
</dbReference>
<evidence type="ECO:0000256" key="3">
    <source>
        <dbReference type="ARBA" id="ARBA00009687"/>
    </source>
</evidence>
<dbReference type="GO" id="GO:0005634">
    <property type="term" value="C:nucleus"/>
    <property type="evidence" value="ECO:0007669"/>
    <property type="project" value="UniProtKB-SubCell"/>
</dbReference>
<dbReference type="EMBL" id="WTXG01000002">
    <property type="protein sequence ID" value="KAI0307162.1"/>
    <property type="molecule type" value="Genomic_DNA"/>
</dbReference>